<organism evidence="2 3">
    <name type="scientific">Segatella copri</name>
    <dbReference type="NCBI Taxonomy" id="165179"/>
    <lineage>
        <taxon>Bacteria</taxon>
        <taxon>Pseudomonadati</taxon>
        <taxon>Bacteroidota</taxon>
        <taxon>Bacteroidia</taxon>
        <taxon>Bacteroidales</taxon>
        <taxon>Prevotellaceae</taxon>
        <taxon>Segatella</taxon>
    </lineage>
</organism>
<proteinExistence type="predicted"/>
<name>A0AAW5IJI8_9BACT</name>
<dbReference type="AlphaFoldDB" id="A0AAW5IJI8"/>
<dbReference type="RefSeq" id="WP_254950005.1">
    <property type="nucleotide sequence ID" value="NZ_JANDWY010000001.1"/>
</dbReference>
<feature type="signal peptide" evidence="1">
    <location>
        <begin position="1"/>
        <end position="19"/>
    </location>
</feature>
<gene>
    <name evidence="2" type="ORF">NNC64_01185</name>
</gene>
<feature type="chain" id="PRO_5043431249" evidence="1">
    <location>
        <begin position="20"/>
        <end position="141"/>
    </location>
</feature>
<keyword evidence="1" id="KW-0732">Signal</keyword>
<evidence type="ECO:0000313" key="2">
    <source>
        <dbReference type="EMBL" id="MCP9563190.1"/>
    </source>
</evidence>
<evidence type="ECO:0000256" key="1">
    <source>
        <dbReference type="SAM" id="SignalP"/>
    </source>
</evidence>
<dbReference type="EMBL" id="JANDWZ010000001">
    <property type="protein sequence ID" value="MCP9563190.1"/>
    <property type="molecule type" value="Genomic_DNA"/>
</dbReference>
<dbReference type="Proteomes" id="UP001205531">
    <property type="component" value="Unassembled WGS sequence"/>
</dbReference>
<reference evidence="2" key="1">
    <citation type="submission" date="2022-07" db="EMBL/GenBank/DDBJ databases">
        <title>Prevotella copri.</title>
        <authorList>
            <person name="Yang C."/>
        </authorList>
    </citation>
    <scope>NUCLEOTIDE SEQUENCE</scope>
    <source>
        <strain evidence="2">HF2107</strain>
    </source>
</reference>
<sequence length="141" mass="15988">MKRNFLLWICLCIANIAFSQTTHLTDLGVLATVSVDLNATDLQRFVFSVPEPPEGASPNAEIYGPGRPRIISYGSGTWQISVSGILLDDDSNYGEAVLELCVDKWYDEKNGRYVTSISNTDTPGRYWRCYYEIRLLWNKLK</sequence>
<protein>
    <submittedName>
        <fullName evidence="2">Uncharacterized protein</fullName>
    </submittedName>
</protein>
<accession>A0AAW5IJI8</accession>
<evidence type="ECO:0000313" key="3">
    <source>
        <dbReference type="Proteomes" id="UP001205531"/>
    </source>
</evidence>
<comment type="caution">
    <text evidence="2">The sequence shown here is derived from an EMBL/GenBank/DDBJ whole genome shotgun (WGS) entry which is preliminary data.</text>
</comment>